<reference evidence="1" key="1">
    <citation type="submission" date="2016-04" db="EMBL/GenBank/DDBJ databases">
        <authorList>
            <person name="Tabuchi Yagui T.R."/>
        </authorList>
    </citation>
    <scope>NUCLEOTIDE SEQUENCE [LARGE SCALE GENOMIC DNA]</scope>
    <source>
        <strain evidence="1">NIES-26</strain>
    </source>
</reference>
<protein>
    <submittedName>
        <fullName evidence="1">Uncharacterized protein</fullName>
    </submittedName>
</protein>
<name>A0A367S2D2_9NOSO</name>
<accession>A0A367S2D2</accession>
<dbReference type="EMBL" id="LXQD01000012">
    <property type="protein sequence ID" value="RCJ42153.1"/>
    <property type="molecule type" value="Genomic_DNA"/>
</dbReference>
<gene>
    <name evidence="1" type="ORF">A6770_08025</name>
</gene>
<comment type="caution">
    <text evidence="1">The sequence shown here is derived from an EMBL/GenBank/DDBJ whole genome shotgun (WGS) entry which is preliminary data.</text>
</comment>
<dbReference type="AlphaFoldDB" id="A0A367S2D2"/>
<proteinExistence type="predicted"/>
<dbReference type="Proteomes" id="UP000252107">
    <property type="component" value="Unassembled WGS sequence"/>
</dbReference>
<evidence type="ECO:0000313" key="1">
    <source>
        <dbReference type="EMBL" id="RCJ42153.1"/>
    </source>
</evidence>
<sequence length="103" mass="11347">MLSGTTVEPPQLDEFLMEGNAPNRAEDLILLGFSEADIRDFQKLNYSIVRAKTIVRFFLPCSLCFTAVATTLLTRATHCLPCSPKRWDIFLVGSPLLLSAAAS</sequence>
<keyword evidence="2" id="KW-1185">Reference proteome</keyword>
<evidence type="ECO:0000313" key="2">
    <source>
        <dbReference type="Proteomes" id="UP000252107"/>
    </source>
</evidence>
<organism evidence="1 2">
    <name type="scientific">Nostoc minutum NIES-26</name>
    <dbReference type="NCBI Taxonomy" id="1844469"/>
    <lineage>
        <taxon>Bacteria</taxon>
        <taxon>Bacillati</taxon>
        <taxon>Cyanobacteriota</taxon>
        <taxon>Cyanophyceae</taxon>
        <taxon>Nostocales</taxon>
        <taxon>Nostocaceae</taxon>
        <taxon>Nostoc</taxon>
    </lineage>
</organism>